<reference evidence="2 3" key="1">
    <citation type="journal article" date="1998" name="Tuber. Lung Dis.">
        <title>Mycobacteriophage TM4: genome structure and gene expression.</title>
        <authorList>
            <person name="Ford M.E."/>
            <person name="Stenstrom C."/>
            <person name="Hendrix R.W."/>
            <person name="Hatfull G.F."/>
        </authorList>
    </citation>
    <scope>NUCLEOTIDE SEQUENCE</scope>
</reference>
<dbReference type="EMBL" id="AF068845">
    <property type="protein sequence ID" value="AAD17574.1"/>
    <property type="molecule type" value="Genomic_DNA"/>
</dbReference>
<organism evidence="2 3">
    <name type="scientific">Mycobacterium phage TM4</name>
    <name type="common">Mycobacteriophage TM4</name>
    <dbReference type="NCBI Taxonomy" id="88870"/>
    <lineage>
        <taxon>Viruses</taxon>
        <taxon>Duplodnaviria</taxon>
        <taxon>Heunggongvirae</taxon>
        <taxon>Uroviricota</taxon>
        <taxon>Caudoviricetes</taxon>
        <taxon>Weiservirinae</taxon>
        <taxon>Timquatrovirus</taxon>
        <taxon>Timquatrovirus TM4</taxon>
        <taxon>Mycobacterium virus TM4</taxon>
    </lineage>
</organism>
<gene>
    <name evidence="2" type="primary">6</name>
    <name evidence="2" type="ORF">TM4_6</name>
</gene>
<proteinExistence type="predicted"/>
<evidence type="ECO:0000256" key="1">
    <source>
        <dbReference type="SAM" id="MobiDB-lite"/>
    </source>
</evidence>
<feature type="region of interest" description="Disordered" evidence="1">
    <location>
        <begin position="290"/>
        <end position="309"/>
    </location>
</feature>
<accession>Q9ZX71</accession>
<dbReference type="InterPro" id="IPR057369">
    <property type="entry name" value="VG15"/>
</dbReference>
<feature type="compositionally biased region" description="Basic and acidic residues" evidence="1">
    <location>
        <begin position="352"/>
        <end position="367"/>
    </location>
</feature>
<dbReference type="KEGG" id="vg:932337"/>
<keyword evidence="3" id="KW-1185">Reference proteome</keyword>
<dbReference type="Proteomes" id="UP000002133">
    <property type="component" value="Segment"/>
</dbReference>
<dbReference type="Pfam" id="PF25310">
    <property type="entry name" value="VG15"/>
    <property type="match status" value="1"/>
</dbReference>
<organismHost>
    <name type="scientific">Mycobacterium</name>
    <dbReference type="NCBI Taxonomy" id="1763"/>
</organismHost>
<protein>
    <submittedName>
        <fullName evidence="2">MuF-like minor capsid protein</fullName>
    </submittedName>
</protein>
<feature type="region of interest" description="Disordered" evidence="1">
    <location>
        <begin position="346"/>
        <end position="367"/>
    </location>
</feature>
<dbReference type="RefSeq" id="NP_569742.1">
    <property type="nucleotide sequence ID" value="NC_003387.1"/>
</dbReference>
<sequence length="509" mass="56053">MVTAAPEFQGVLAELSGRAGIAVDRLVPRLSGLTEAEGLRFITDAYPALIDPYLSASSKLTTQWYAEQPARQQPAGKSANAQLAGDFRGGPANTQGGKLFVPEPAPLPDPDRLGANARWALLQNDPVVALQGSATRAVMDSSRRTVLDNAKREGVRWVRYASVTACGFCRMLATRGAVYKSADTALRSHDHCVCLAVPDRNGSYQPPDYVQQWEQDYLQARRDGLTTPQEISRAMEAAGEQRTATRQWLNAEKAHQRNVSDWLDAEFVHNNAVDYWQNVDAELGKAFAEPAPKAEPTAEPAAKAEPAEAPLDRLLREANAAMETGDYDKADKLLAEADKLERAQQAKAAKAAKADKDKARRQAADAAKQDEVLNLVEQGWEPAEAESHVYGKSVESIRRRDFMSQARGDGHNGKSFDALVGDVHAEMAAEQFWKAEAATNGYMLKRKYEGKVDPRKLWTMNEAAARKYMSEEMAAWFDQHGRLTRAALRESVLSGKGNWRNPLTADFLQ</sequence>
<dbReference type="OrthoDB" id="1593at10239"/>
<name>Q9ZX71_BPMT4</name>
<evidence type="ECO:0000313" key="3">
    <source>
        <dbReference type="Proteomes" id="UP000002133"/>
    </source>
</evidence>
<evidence type="ECO:0000313" key="2">
    <source>
        <dbReference type="EMBL" id="AAD17574.1"/>
    </source>
</evidence>